<feature type="transmembrane region" description="Helical" evidence="4">
    <location>
        <begin position="39"/>
        <end position="56"/>
    </location>
</feature>
<sequence>MTYRTKSQMRFQKQWHKTLLRTIKIILRISALKKEVKEILFSCVIIMLALWLIYFVEHEFVLLSPKDVDVISKSYLQEVLQMYMAELPGMSYAANTGKQSKFLERCVTNGKYRTLLLKSSSAGDSGKVIAAITYQIIPADTEYAEIPLAAVNAIYQQKVISGLEKVNETSTTFFVTCEEDIEEAMVTSKKGIRTFSSEWFMNCVMRQGLDLEASQFAGSL</sequence>
<keyword evidence="3" id="KW-0539">Nucleus</keyword>
<evidence type="ECO:0000313" key="5">
    <source>
        <dbReference type="Proteomes" id="UP000087171"/>
    </source>
</evidence>
<accession>A0A3Q7XWB5</accession>
<dbReference type="PANTHER" id="PTHR23196:SF8">
    <property type="entry name" value="N-ACETYLTRANSFERASE"/>
    <property type="match status" value="1"/>
</dbReference>
<dbReference type="RefSeq" id="XP_027188341.1">
    <property type="nucleotide sequence ID" value="XM_027332540.1"/>
</dbReference>
<dbReference type="InterPro" id="IPR051579">
    <property type="entry name" value="DDR_Transcriptional_Reg"/>
</dbReference>
<evidence type="ECO:0000313" key="10">
    <source>
        <dbReference type="RefSeq" id="XP_027188341.1"/>
    </source>
</evidence>
<keyword evidence="5" id="KW-1185">Reference proteome</keyword>
<dbReference type="RefSeq" id="XP_027188339.1">
    <property type="nucleotide sequence ID" value="XM_027332538.1"/>
</dbReference>
<evidence type="ECO:0000313" key="6">
    <source>
        <dbReference type="RefSeq" id="XP_027188337.1"/>
    </source>
</evidence>
<dbReference type="RefSeq" id="XP_027188338.1">
    <property type="nucleotide sequence ID" value="XM_027332537.1"/>
</dbReference>
<evidence type="ECO:0000256" key="4">
    <source>
        <dbReference type="SAM" id="Phobius"/>
    </source>
</evidence>
<comment type="subcellular location">
    <subcellularLocation>
        <location evidence="1">Nucleus</location>
    </subcellularLocation>
</comment>
<keyword evidence="4" id="KW-1133">Transmembrane helix</keyword>
<evidence type="ECO:0000313" key="7">
    <source>
        <dbReference type="RefSeq" id="XP_027188338.1"/>
    </source>
</evidence>
<protein>
    <submittedName>
        <fullName evidence="6 7">Uncharacterized protein LOC101489596 isoform X1</fullName>
    </submittedName>
</protein>
<dbReference type="PANTHER" id="PTHR23196">
    <property type="entry name" value="PAX TRANSCRIPTION ACTIVATION DOMAIN INTERACTING PROTEIN"/>
    <property type="match status" value="1"/>
</dbReference>
<gene>
    <name evidence="6 7 8 9 10" type="primary">LOC101489596</name>
</gene>
<evidence type="ECO:0000256" key="3">
    <source>
        <dbReference type="ARBA" id="ARBA00023242"/>
    </source>
</evidence>
<dbReference type="GeneID" id="101489596"/>
<keyword evidence="2" id="KW-0227">DNA damage</keyword>
<keyword evidence="4" id="KW-0472">Membrane</keyword>
<dbReference type="AlphaFoldDB" id="A0A3Q7XWB5"/>
<evidence type="ECO:0000256" key="1">
    <source>
        <dbReference type="ARBA" id="ARBA00004123"/>
    </source>
</evidence>
<reference evidence="5" key="1">
    <citation type="journal article" date="2013" name="Nat. Biotechnol.">
        <title>Draft genome sequence of chickpea (Cicer arietinum) provides a resource for trait improvement.</title>
        <authorList>
            <person name="Varshney R.K."/>
            <person name="Song C."/>
            <person name="Saxena R.K."/>
            <person name="Azam S."/>
            <person name="Yu S."/>
            <person name="Sharpe A.G."/>
            <person name="Cannon S."/>
            <person name="Baek J."/>
            <person name="Rosen B.D."/>
            <person name="Tar'an B."/>
            <person name="Millan T."/>
            <person name="Zhang X."/>
            <person name="Ramsay L.D."/>
            <person name="Iwata A."/>
            <person name="Wang Y."/>
            <person name="Nelson W."/>
            <person name="Farmer A.D."/>
            <person name="Gaur P.M."/>
            <person name="Soderlund C."/>
            <person name="Penmetsa R.V."/>
            <person name="Xu C."/>
            <person name="Bharti A.K."/>
            <person name="He W."/>
            <person name="Winter P."/>
            <person name="Zhao S."/>
            <person name="Hane J.K."/>
            <person name="Carrasquilla-Garcia N."/>
            <person name="Condie J.A."/>
            <person name="Upadhyaya H.D."/>
            <person name="Luo M.C."/>
            <person name="Thudi M."/>
            <person name="Gowda C.L."/>
            <person name="Singh N.P."/>
            <person name="Lichtenzveig J."/>
            <person name="Gali K.K."/>
            <person name="Rubio J."/>
            <person name="Nadarajan N."/>
            <person name="Dolezel J."/>
            <person name="Bansal K.C."/>
            <person name="Xu X."/>
            <person name="Edwards D."/>
            <person name="Zhang G."/>
            <person name="Kahl G."/>
            <person name="Gil J."/>
            <person name="Singh K.B."/>
            <person name="Datta S.K."/>
            <person name="Jackson S.A."/>
            <person name="Wang J."/>
            <person name="Cook D.R."/>
        </authorList>
    </citation>
    <scope>NUCLEOTIDE SEQUENCE [LARGE SCALE GENOMIC DNA]</scope>
    <source>
        <strain evidence="5">cv. CDC Frontier</strain>
    </source>
</reference>
<name>A0A3Q7XWB5_CICAR</name>
<dbReference type="GO" id="GO:0006974">
    <property type="term" value="P:DNA damage response"/>
    <property type="evidence" value="ECO:0007669"/>
    <property type="project" value="UniProtKB-KW"/>
</dbReference>
<dbReference type="Proteomes" id="UP000087171">
    <property type="component" value="Chromosome Ca3"/>
</dbReference>
<dbReference type="STRING" id="3827.A0A3Q7XWB5"/>
<dbReference type="OrthoDB" id="342264at2759"/>
<dbReference type="GO" id="GO:0005634">
    <property type="term" value="C:nucleus"/>
    <property type="evidence" value="ECO:0007669"/>
    <property type="project" value="UniProtKB-SubCell"/>
</dbReference>
<dbReference type="Gene3D" id="3.40.630.30">
    <property type="match status" value="1"/>
</dbReference>
<dbReference type="RefSeq" id="XP_027188337.1">
    <property type="nucleotide sequence ID" value="XM_027332536.1"/>
</dbReference>
<organism evidence="5 10">
    <name type="scientific">Cicer arietinum</name>
    <name type="common">Chickpea</name>
    <name type="synonym">Garbanzo</name>
    <dbReference type="NCBI Taxonomy" id="3827"/>
    <lineage>
        <taxon>Eukaryota</taxon>
        <taxon>Viridiplantae</taxon>
        <taxon>Streptophyta</taxon>
        <taxon>Embryophyta</taxon>
        <taxon>Tracheophyta</taxon>
        <taxon>Spermatophyta</taxon>
        <taxon>Magnoliopsida</taxon>
        <taxon>eudicotyledons</taxon>
        <taxon>Gunneridae</taxon>
        <taxon>Pentapetalae</taxon>
        <taxon>rosids</taxon>
        <taxon>fabids</taxon>
        <taxon>Fabales</taxon>
        <taxon>Fabaceae</taxon>
        <taxon>Papilionoideae</taxon>
        <taxon>50 kb inversion clade</taxon>
        <taxon>NPAAA clade</taxon>
        <taxon>Hologalegina</taxon>
        <taxon>IRL clade</taxon>
        <taxon>Cicereae</taxon>
        <taxon>Cicer</taxon>
    </lineage>
</organism>
<reference evidence="6 7" key="2">
    <citation type="submission" date="2025-04" db="UniProtKB">
        <authorList>
            <consortium name="RefSeq"/>
        </authorList>
    </citation>
    <scope>IDENTIFICATION</scope>
    <source>
        <tissue evidence="6 7">Etiolated seedlings</tissue>
    </source>
</reference>
<keyword evidence="4" id="KW-0812">Transmembrane</keyword>
<dbReference type="RefSeq" id="XP_027188340.1">
    <property type="nucleotide sequence ID" value="XM_027332539.1"/>
</dbReference>
<proteinExistence type="predicted"/>
<evidence type="ECO:0000313" key="8">
    <source>
        <dbReference type="RefSeq" id="XP_027188339.1"/>
    </source>
</evidence>
<evidence type="ECO:0000313" key="9">
    <source>
        <dbReference type="RefSeq" id="XP_027188340.1"/>
    </source>
</evidence>
<evidence type="ECO:0000256" key="2">
    <source>
        <dbReference type="ARBA" id="ARBA00022763"/>
    </source>
</evidence>